<sequence>MAAKQVILTKEGLEALENELEYLKSVKRKEVAEKIKVALSFGDLSENSEYDEAKNDQAIMESRIAEITAMLKNSKLIDESEISDKHIHIGSKVDVRLTGVTGATSMKQYKIVGSNEACPAEGRISDESAVGKALLGHMTGETIEVEVPAGFVKYEILSISK</sequence>
<evidence type="ECO:0000256" key="8">
    <source>
        <dbReference type="ARBA" id="ARBA00030776"/>
    </source>
</evidence>
<evidence type="ECO:0000259" key="12">
    <source>
        <dbReference type="Pfam" id="PF03449"/>
    </source>
</evidence>
<dbReference type="InterPro" id="IPR023459">
    <property type="entry name" value="Tscrpt_elong_fac_GreA/B_fam"/>
</dbReference>
<evidence type="ECO:0000256" key="2">
    <source>
        <dbReference type="ARBA" id="ARBA00013729"/>
    </source>
</evidence>
<dbReference type="Pfam" id="PF03449">
    <property type="entry name" value="GreA_GreB_N"/>
    <property type="match status" value="1"/>
</dbReference>
<dbReference type="RefSeq" id="WP_249319522.1">
    <property type="nucleotide sequence ID" value="NZ_JACRSN010000009.1"/>
</dbReference>
<dbReference type="InterPro" id="IPR028624">
    <property type="entry name" value="Tscrpt_elong_fac_GreA/B"/>
</dbReference>
<dbReference type="InterPro" id="IPR018151">
    <property type="entry name" value="TF_GreA/GreB_CS"/>
</dbReference>
<dbReference type="InterPro" id="IPR022691">
    <property type="entry name" value="Tscrpt_elong_fac_GreA/B_N"/>
</dbReference>
<dbReference type="HAMAP" id="MF_00105">
    <property type="entry name" value="GreA_GreB"/>
    <property type="match status" value="1"/>
</dbReference>
<keyword evidence="13" id="KW-0648">Protein biosynthesis</keyword>
<keyword evidence="3 9" id="KW-0805">Transcription regulation</keyword>
<evidence type="ECO:0000256" key="5">
    <source>
        <dbReference type="ARBA" id="ARBA00023125"/>
    </source>
</evidence>
<evidence type="ECO:0000256" key="7">
    <source>
        <dbReference type="ARBA" id="ARBA00024916"/>
    </source>
</evidence>
<proteinExistence type="inferred from homology"/>
<evidence type="ECO:0000256" key="6">
    <source>
        <dbReference type="ARBA" id="ARBA00023163"/>
    </source>
</evidence>
<feature type="domain" description="Transcription elongation factor GreA/GreB N-terminal" evidence="12">
    <location>
        <begin position="6"/>
        <end position="75"/>
    </location>
</feature>
<dbReference type="PANTHER" id="PTHR30437">
    <property type="entry name" value="TRANSCRIPTION ELONGATION FACTOR GREA"/>
    <property type="match status" value="1"/>
</dbReference>
<comment type="similarity">
    <text evidence="1 9 10">Belongs to the GreA/GreB family.</text>
</comment>
<keyword evidence="4" id="KW-0175">Coiled coil</keyword>
<evidence type="ECO:0000256" key="3">
    <source>
        <dbReference type="ARBA" id="ARBA00023015"/>
    </source>
</evidence>
<gene>
    <name evidence="9 13" type="primary">greA</name>
    <name evidence="13" type="ORF">IAG03_07605</name>
</gene>
<dbReference type="InterPro" id="IPR036805">
    <property type="entry name" value="Tscrpt_elong_fac_GreA/B_N_sf"/>
</dbReference>
<dbReference type="GO" id="GO:0070063">
    <property type="term" value="F:RNA polymerase binding"/>
    <property type="evidence" value="ECO:0007669"/>
    <property type="project" value="InterPro"/>
</dbReference>
<dbReference type="InterPro" id="IPR036953">
    <property type="entry name" value="GreA/GreB_C_sf"/>
</dbReference>
<comment type="caution">
    <text evidence="13">The sequence shown here is derived from an EMBL/GenBank/DDBJ whole genome shotgun (WGS) entry which is preliminary data.</text>
</comment>
<keyword evidence="6 9" id="KW-0804">Transcription</keyword>
<evidence type="ECO:0000313" key="13">
    <source>
        <dbReference type="EMBL" id="MBC8533868.1"/>
    </source>
</evidence>
<dbReference type="PIRSF" id="PIRSF006092">
    <property type="entry name" value="GreA_GreB"/>
    <property type="match status" value="1"/>
</dbReference>
<dbReference type="SUPFAM" id="SSF46557">
    <property type="entry name" value="GreA transcript cleavage protein, N-terminal domain"/>
    <property type="match status" value="1"/>
</dbReference>
<evidence type="ECO:0000256" key="4">
    <source>
        <dbReference type="ARBA" id="ARBA00023054"/>
    </source>
</evidence>
<evidence type="ECO:0000256" key="10">
    <source>
        <dbReference type="RuleBase" id="RU000556"/>
    </source>
</evidence>
<feature type="domain" description="Transcription elongation factor GreA/GreB C-terminal" evidence="11">
    <location>
        <begin position="84"/>
        <end position="160"/>
    </location>
</feature>
<dbReference type="Gene3D" id="1.10.287.180">
    <property type="entry name" value="Transcription elongation factor, GreA/GreB, N-terminal domain"/>
    <property type="match status" value="1"/>
</dbReference>
<keyword evidence="5 9" id="KW-0238">DNA-binding</keyword>
<dbReference type="PROSITE" id="PS00829">
    <property type="entry name" value="GREAB_1"/>
    <property type="match status" value="1"/>
</dbReference>
<reference evidence="13" key="1">
    <citation type="submission" date="2020-08" db="EMBL/GenBank/DDBJ databases">
        <title>Genome public.</title>
        <authorList>
            <person name="Liu C."/>
            <person name="Sun Q."/>
        </authorList>
    </citation>
    <scope>NUCLEOTIDE SEQUENCE</scope>
    <source>
        <strain evidence="13">NSJ-40</strain>
    </source>
</reference>
<evidence type="ECO:0000256" key="9">
    <source>
        <dbReference type="HAMAP-Rule" id="MF_00105"/>
    </source>
</evidence>
<dbReference type="Proteomes" id="UP000651482">
    <property type="component" value="Unassembled WGS sequence"/>
</dbReference>
<dbReference type="FunFam" id="1.10.287.180:FF:000001">
    <property type="entry name" value="Transcription elongation factor GreA"/>
    <property type="match status" value="1"/>
</dbReference>
<dbReference type="Pfam" id="PF01272">
    <property type="entry name" value="GreA_GreB"/>
    <property type="match status" value="1"/>
</dbReference>
<keyword evidence="13" id="KW-0251">Elongation factor</keyword>
<dbReference type="NCBIfam" id="TIGR01462">
    <property type="entry name" value="greA"/>
    <property type="match status" value="1"/>
</dbReference>
<dbReference type="GO" id="GO:0006354">
    <property type="term" value="P:DNA-templated transcription elongation"/>
    <property type="evidence" value="ECO:0007669"/>
    <property type="project" value="TreeGrafter"/>
</dbReference>
<dbReference type="InterPro" id="IPR006359">
    <property type="entry name" value="Tscrpt_elong_fac_GreA"/>
</dbReference>
<dbReference type="SUPFAM" id="SSF54534">
    <property type="entry name" value="FKBP-like"/>
    <property type="match status" value="1"/>
</dbReference>
<keyword evidence="14" id="KW-1185">Reference proteome</keyword>
<dbReference type="EMBL" id="JACRSN010000009">
    <property type="protein sequence ID" value="MBC8533868.1"/>
    <property type="molecule type" value="Genomic_DNA"/>
</dbReference>
<dbReference type="NCBIfam" id="NF001263">
    <property type="entry name" value="PRK00226.1-4"/>
    <property type="match status" value="1"/>
</dbReference>
<organism evidence="13 14">
    <name type="scientific">Yeguia hominis</name>
    <dbReference type="NCBI Taxonomy" id="2763662"/>
    <lineage>
        <taxon>Bacteria</taxon>
        <taxon>Bacillati</taxon>
        <taxon>Bacillota</taxon>
        <taxon>Clostridia</taxon>
        <taxon>Eubacteriales</taxon>
        <taxon>Yeguiaceae</taxon>
        <taxon>Yeguia</taxon>
    </lineage>
</organism>
<dbReference type="InterPro" id="IPR001437">
    <property type="entry name" value="Tscrpt_elong_fac_GreA/B_C"/>
</dbReference>
<dbReference type="GO" id="GO:0003677">
    <property type="term" value="F:DNA binding"/>
    <property type="evidence" value="ECO:0007669"/>
    <property type="project" value="UniProtKB-UniRule"/>
</dbReference>
<evidence type="ECO:0000259" key="11">
    <source>
        <dbReference type="Pfam" id="PF01272"/>
    </source>
</evidence>
<dbReference type="Gene3D" id="3.10.50.30">
    <property type="entry name" value="Transcription elongation factor, GreA/GreB, C-terminal domain"/>
    <property type="match status" value="1"/>
</dbReference>
<comment type="function">
    <text evidence="7 9 10">Necessary for efficient RNA polymerase transcription elongation past template-encoded arresting sites. The arresting sites in DNA have the property of trapping a certain fraction of elongating RNA polymerases that pass through, resulting in locked ternary complexes. Cleavage of the nascent transcript by cleavage factors such as GreA or GreB allows the resumption of elongation from the new 3'terminus. GreA releases sequences of 2 to 3 nucleotides.</text>
</comment>
<accession>A0A926HS31</accession>
<dbReference type="PANTHER" id="PTHR30437:SF4">
    <property type="entry name" value="TRANSCRIPTION ELONGATION FACTOR GREA"/>
    <property type="match status" value="1"/>
</dbReference>
<protein>
    <recommendedName>
        <fullName evidence="2 9">Transcription elongation factor GreA</fullName>
    </recommendedName>
    <alternativeName>
        <fullName evidence="8 9">Transcript cleavage factor GreA</fullName>
    </alternativeName>
</protein>
<evidence type="ECO:0000313" key="14">
    <source>
        <dbReference type="Proteomes" id="UP000651482"/>
    </source>
</evidence>
<name>A0A926HS31_9FIRM</name>
<dbReference type="GO" id="GO:0003746">
    <property type="term" value="F:translation elongation factor activity"/>
    <property type="evidence" value="ECO:0007669"/>
    <property type="project" value="UniProtKB-KW"/>
</dbReference>
<dbReference type="AlphaFoldDB" id="A0A926HS31"/>
<evidence type="ECO:0000256" key="1">
    <source>
        <dbReference type="ARBA" id="ARBA00008213"/>
    </source>
</evidence>
<dbReference type="GO" id="GO:0032784">
    <property type="term" value="P:regulation of DNA-templated transcription elongation"/>
    <property type="evidence" value="ECO:0007669"/>
    <property type="project" value="UniProtKB-UniRule"/>
</dbReference>